<evidence type="ECO:0000313" key="2">
    <source>
        <dbReference type="Proteomes" id="UP001164929"/>
    </source>
</evidence>
<gene>
    <name evidence="1" type="ORF">NC653_027988</name>
</gene>
<dbReference type="EMBL" id="JAQIZT010000011">
    <property type="protein sequence ID" value="KAJ6980025.1"/>
    <property type="molecule type" value="Genomic_DNA"/>
</dbReference>
<evidence type="ECO:0000313" key="1">
    <source>
        <dbReference type="EMBL" id="KAJ6980025.1"/>
    </source>
</evidence>
<name>A0AAD6M7P7_9ROSI</name>
<dbReference type="AlphaFoldDB" id="A0AAD6M7P7"/>
<proteinExistence type="predicted"/>
<reference evidence="1" key="1">
    <citation type="journal article" date="2023" name="Mol. Ecol. Resour.">
        <title>Chromosome-level genome assembly of a triploid poplar Populus alba 'Berolinensis'.</title>
        <authorList>
            <person name="Chen S."/>
            <person name="Yu Y."/>
            <person name="Wang X."/>
            <person name="Wang S."/>
            <person name="Zhang T."/>
            <person name="Zhou Y."/>
            <person name="He R."/>
            <person name="Meng N."/>
            <person name="Wang Y."/>
            <person name="Liu W."/>
            <person name="Liu Z."/>
            <person name="Liu J."/>
            <person name="Guo Q."/>
            <person name="Huang H."/>
            <person name="Sederoff R.R."/>
            <person name="Wang G."/>
            <person name="Qu G."/>
            <person name="Chen S."/>
        </authorList>
    </citation>
    <scope>NUCLEOTIDE SEQUENCE</scope>
    <source>
        <strain evidence="1">SC-2020</strain>
    </source>
</reference>
<protein>
    <submittedName>
        <fullName evidence="1">Uncharacterized protein</fullName>
    </submittedName>
</protein>
<dbReference type="Proteomes" id="UP001164929">
    <property type="component" value="Chromosome 11"/>
</dbReference>
<organism evidence="1 2">
    <name type="scientific">Populus alba x Populus x berolinensis</name>
    <dbReference type="NCBI Taxonomy" id="444605"/>
    <lineage>
        <taxon>Eukaryota</taxon>
        <taxon>Viridiplantae</taxon>
        <taxon>Streptophyta</taxon>
        <taxon>Embryophyta</taxon>
        <taxon>Tracheophyta</taxon>
        <taxon>Spermatophyta</taxon>
        <taxon>Magnoliopsida</taxon>
        <taxon>eudicotyledons</taxon>
        <taxon>Gunneridae</taxon>
        <taxon>Pentapetalae</taxon>
        <taxon>rosids</taxon>
        <taxon>fabids</taxon>
        <taxon>Malpighiales</taxon>
        <taxon>Salicaceae</taxon>
        <taxon>Saliceae</taxon>
        <taxon>Populus</taxon>
    </lineage>
</organism>
<sequence length="74" mass="8251">MLLSLLMEFLSQRGFLIGIACRAFSPLVLFRKREKSAARARASNKCDSEGLPSINKHCRTVFVCTYIANVVSLT</sequence>
<keyword evidence="2" id="KW-1185">Reference proteome</keyword>
<accession>A0AAD6M7P7</accession>
<comment type="caution">
    <text evidence="1">The sequence shown here is derived from an EMBL/GenBank/DDBJ whole genome shotgun (WGS) entry which is preliminary data.</text>
</comment>